<dbReference type="AlphaFoldDB" id="A0ABD0YIA6"/>
<organism evidence="1 2">
    <name type="scientific">Ranatra chinensis</name>
    <dbReference type="NCBI Taxonomy" id="642074"/>
    <lineage>
        <taxon>Eukaryota</taxon>
        <taxon>Metazoa</taxon>
        <taxon>Ecdysozoa</taxon>
        <taxon>Arthropoda</taxon>
        <taxon>Hexapoda</taxon>
        <taxon>Insecta</taxon>
        <taxon>Pterygota</taxon>
        <taxon>Neoptera</taxon>
        <taxon>Paraneoptera</taxon>
        <taxon>Hemiptera</taxon>
        <taxon>Heteroptera</taxon>
        <taxon>Panheteroptera</taxon>
        <taxon>Nepomorpha</taxon>
        <taxon>Nepidae</taxon>
        <taxon>Ranatrinae</taxon>
        <taxon>Ranatra</taxon>
    </lineage>
</organism>
<keyword evidence="2" id="KW-1185">Reference proteome</keyword>
<gene>
    <name evidence="1" type="ORF">AAG570_007744</name>
</gene>
<comment type="caution">
    <text evidence="1">The sequence shown here is derived from an EMBL/GenBank/DDBJ whole genome shotgun (WGS) entry which is preliminary data.</text>
</comment>
<reference evidence="1 2" key="1">
    <citation type="submission" date="2024-07" db="EMBL/GenBank/DDBJ databases">
        <title>Chromosome-level genome assembly of the water stick insect Ranatra chinensis (Heteroptera: Nepidae).</title>
        <authorList>
            <person name="Liu X."/>
        </authorList>
    </citation>
    <scope>NUCLEOTIDE SEQUENCE [LARGE SCALE GENOMIC DNA]</scope>
    <source>
        <strain evidence="1">Cailab_2021Rc</strain>
        <tissue evidence="1">Muscle</tissue>
    </source>
</reference>
<name>A0ABD0YIA6_9HEMI</name>
<accession>A0ABD0YIA6</accession>
<protein>
    <submittedName>
        <fullName evidence="1">Uncharacterized protein</fullName>
    </submittedName>
</protein>
<proteinExistence type="predicted"/>
<evidence type="ECO:0000313" key="1">
    <source>
        <dbReference type="EMBL" id="KAL1114920.1"/>
    </source>
</evidence>
<evidence type="ECO:0000313" key="2">
    <source>
        <dbReference type="Proteomes" id="UP001558652"/>
    </source>
</evidence>
<dbReference type="EMBL" id="JBFDAA010000021">
    <property type="protein sequence ID" value="KAL1114920.1"/>
    <property type="molecule type" value="Genomic_DNA"/>
</dbReference>
<sequence length="100" mass="11757">MSEASILLLQFLGDISEIGGYLNEVLLELWCEELLLDEVQRKHDGYYINCERFDRIINSDLSDHEPEIRTKKKSLKRIADSDDEYCTEETMNKIIMTLQK</sequence>
<dbReference type="Proteomes" id="UP001558652">
    <property type="component" value="Unassembled WGS sequence"/>
</dbReference>